<keyword evidence="4 6" id="KW-1133">Transmembrane helix</keyword>
<keyword evidence="9" id="KW-1185">Reference proteome</keyword>
<keyword evidence="5 6" id="KW-0472">Membrane</keyword>
<dbReference type="WBParaSite" id="GPUH_0000630701-mRNA-1">
    <property type="protein sequence ID" value="GPUH_0000630701-mRNA-1"/>
    <property type="gene ID" value="GPUH_0000630701"/>
</dbReference>
<feature type="transmembrane region" description="Helical" evidence="6">
    <location>
        <begin position="117"/>
        <end position="136"/>
    </location>
</feature>
<evidence type="ECO:0000256" key="4">
    <source>
        <dbReference type="ARBA" id="ARBA00022989"/>
    </source>
</evidence>
<dbReference type="Gene3D" id="1.20.144.10">
    <property type="entry name" value="Phosphatidic acid phosphatase type 2/haloperoxidase"/>
    <property type="match status" value="1"/>
</dbReference>
<dbReference type="OrthoDB" id="8907274at2759"/>
<evidence type="ECO:0000256" key="2">
    <source>
        <dbReference type="ARBA" id="ARBA00008816"/>
    </source>
</evidence>
<dbReference type="SMART" id="SM00014">
    <property type="entry name" value="acidPPc"/>
    <property type="match status" value="1"/>
</dbReference>
<dbReference type="GO" id="GO:0006644">
    <property type="term" value="P:phospholipid metabolic process"/>
    <property type="evidence" value="ECO:0007669"/>
    <property type="project" value="InterPro"/>
</dbReference>
<evidence type="ECO:0000256" key="5">
    <source>
        <dbReference type="ARBA" id="ARBA00023136"/>
    </source>
</evidence>
<reference evidence="8 9" key="2">
    <citation type="submission" date="2018-11" db="EMBL/GenBank/DDBJ databases">
        <authorList>
            <consortium name="Pathogen Informatics"/>
        </authorList>
    </citation>
    <scope>NUCLEOTIDE SEQUENCE [LARGE SCALE GENOMIC DNA]</scope>
</reference>
<evidence type="ECO:0000256" key="1">
    <source>
        <dbReference type="ARBA" id="ARBA00004141"/>
    </source>
</evidence>
<dbReference type="SUPFAM" id="SSF48317">
    <property type="entry name" value="Acid phosphatase/Vanadium-dependent haloperoxidase"/>
    <property type="match status" value="1"/>
</dbReference>
<reference evidence="10" key="1">
    <citation type="submission" date="2016-06" db="UniProtKB">
        <authorList>
            <consortium name="WormBaseParasite"/>
        </authorList>
    </citation>
    <scope>IDENTIFICATION</scope>
</reference>
<name>A0A183DC57_9BILA</name>
<dbReference type="PANTHER" id="PTHR10165:SF114">
    <property type="entry name" value="PHOSPHATIDIC ACID PHOSPHATASE TYPE 2_HALOPEROXIDASE DOMAIN-CONTAINING PROTEIN"/>
    <property type="match status" value="1"/>
</dbReference>
<evidence type="ECO:0000256" key="6">
    <source>
        <dbReference type="SAM" id="Phobius"/>
    </source>
</evidence>
<comment type="subcellular location">
    <subcellularLocation>
        <location evidence="1">Membrane</location>
        <topology evidence="1">Multi-pass membrane protein</topology>
    </subcellularLocation>
</comment>
<feature type="domain" description="Phosphatidic acid phosphatase type 2/haloperoxidase" evidence="7">
    <location>
        <begin position="1"/>
        <end position="132"/>
    </location>
</feature>
<gene>
    <name evidence="8" type="ORF">GPUH_LOCUS6298</name>
</gene>
<protein>
    <submittedName>
        <fullName evidence="10">AcidPPc domain-containing protein</fullName>
    </submittedName>
</protein>
<feature type="transmembrane region" description="Helical" evidence="6">
    <location>
        <begin position="85"/>
        <end position="105"/>
    </location>
</feature>
<keyword evidence="3 6" id="KW-0812">Transmembrane</keyword>
<organism evidence="10">
    <name type="scientific">Gongylonema pulchrum</name>
    <dbReference type="NCBI Taxonomy" id="637853"/>
    <lineage>
        <taxon>Eukaryota</taxon>
        <taxon>Metazoa</taxon>
        <taxon>Ecdysozoa</taxon>
        <taxon>Nematoda</taxon>
        <taxon>Chromadorea</taxon>
        <taxon>Rhabditida</taxon>
        <taxon>Spirurina</taxon>
        <taxon>Spiruromorpha</taxon>
        <taxon>Spiruroidea</taxon>
        <taxon>Gongylonematidae</taxon>
        <taxon>Gongylonema</taxon>
    </lineage>
</organism>
<evidence type="ECO:0000313" key="10">
    <source>
        <dbReference type="WBParaSite" id="GPUH_0000630701-mRNA-1"/>
    </source>
</evidence>
<dbReference type="EMBL" id="UYRT01014593">
    <property type="protein sequence ID" value="VDK54159.1"/>
    <property type="molecule type" value="Genomic_DNA"/>
</dbReference>
<dbReference type="GO" id="GO:0046839">
    <property type="term" value="P:phospholipid dephosphorylation"/>
    <property type="evidence" value="ECO:0007669"/>
    <property type="project" value="TreeGrafter"/>
</dbReference>
<feature type="transmembrane region" description="Helical" evidence="6">
    <location>
        <begin position="59"/>
        <end position="79"/>
    </location>
</feature>
<dbReference type="AlphaFoldDB" id="A0A183DC57"/>
<dbReference type="GO" id="GO:0005886">
    <property type="term" value="C:plasma membrane"/>
    <property type="evidence" value="ECO:0007669"/>
    <property type="project" value="TreeGrafter"/>
</dbReference>
<evidence type="ECO:0000313" key="8">
    <source>
        <dbReference type="EMBL" id="VDK54159.1"/>
    </source>
</evidence>
<dbReference type="InterPro" id="IPR036938">
    <property type="entry name" value="PAP2/HPO_sf"/>
</dbReference>
<evidence type="ECO:0000259" key="7">
    <source>
        <dbReference type="SMART" id="SM00014"/>
    </source>
</evidence>
<proteinExistence type="inferred from homology"/>
<dbReference type="GO" id="GO:0008195">
    <property type="term" value="F:phosphatidate phosphatase activity"/>
    <property type="evidence" value="ECO:0007669"/>
    <property type="project" value="TreeGrafter"/>
</dbReference>
<evidence type="ECO:0000313" key="9">
    <source>
        <dbReference type="Proteomes" id="UP000271098"/>
    </source>
</evidence>
<sequence length="140" mass="15983">MFGALVTQIFVYTIKFMTGYQRPACAAPLEQSPSPSPALACLYRNPNDLRYASLSFPSLHAAFSSFSCTFASCYIYYMISLRGAPLLRPFLIFGFMGLTLVDSFSRITGYKNHWRDIWVGWLLGFFVALFLVNFWSHLFL</sequence>
<accession>A0A183DC57</accession>
<dbReference type="GO" id="GO:0007165">
    <property type="term" value="P:signal transduction"/>
    <property type="evidence" value="ECO:0007669"/>
    <property type="project" value="TreeGrafter"/>
</dbReference>
<dbReference type="InterPro" id="IPR043216">
    <property type="entry name" value="PAP-like"/>
</dbReference>
<comment type="similarity">
    <text evidence="2">Belongs to the PA-phosphatase related phosphoesterase family.</text>
</comment>
<dbReference type="InterPro" id="IPR000326">
    <property type="entry name" value="PAP2/HPO"/>
</dbReference>
<evidence type="ECO:0000256" key="3">
    <source>
        <dbReference type="ARBA" id="ARBA00022692"/>
    </source>
</evidence>
<dbReference type="PANTHER" id="PTHR10165">
    <property type="entry name" value="LIPID PHOSPHATE PHOSPHATASE"/>
    <property type="match status" value="1"/>
</dbReference>
<dbReference type="Pfam" id="PF01569">
    <property type="entry name" value="PAP2"/>
    <property type="match status" value="1"/>
</dbReference>
<dbReference type="Proteomes" id="UP000271098">
    <property type="component" value="Unassembled WGS sequence"/>
</dbReference>